<accession>A0A7S4CZU6</accession>
<evidence type="ECO:0000313" key="1">
    <source>
        <dbReference type="EMBL" id="CAE0811563.1"/>
    </source>
</evidence>
<gene>
    <name evidence="1" type="ORF">EGYM00163_LOCUS22711</name>
</gene>
<dbReference type="InterPro" id="IPR033558">
    <property type="entry name" value="IFT25"/>
</dbReference>
<dbReference type="SUPFAM" id="SSF49785">
    <property type="entry name" value="Galactose-binding domain-like"/>
    <property type="match status" value="1"/>
</dbReference>
<protein>
    <recommendedName>
        <fullName evidence="2">F5/8 type C domain-containing protein</fullName>
    </recommendedName>
</protein>
<dbReference type="EMBL" id="HBJA01064329">
    <property type="protein sequence ID" value="CAE0811563.1"/>
    <property type="molecule type" value="Transcribed_RNA"/>
</dbReference>
<reference evidence="1" key="1">
    <citation type="submission" date="2021-01" db="EMBL/GenBank/DDBJ databases">
        <authorList>
            <person name="Corre E."/>
            <person name="Pelletier E."/>
            <person name="Niang G."/>
            <person name="Scheremetjew M."/>
            <person name="Finn R."/>
            <person name="Kale V."/>
            <person name="Holt S."/>
            <person name="Cochrane G."/>
            <person name="Meng A."/>
            <person name="Brown T."/>
            <person name="Cohen L."/>
        </authorList>
    </citation>
    <scope>NUCLEOTIDE SEQUENCE</scope>
    <source>
        <strain evidence="1">CCMP1594</strain>
    </source>
</reference>
<dbReference type="Gene3D" id="2.60.120.260">
    <property type="entry name" value="Galactose-binding domain-like"/>
    <property type="match status" value="1"/>
</dbReference>
<dbReference type="PANTHER" id="PTHR33906">
    <property type="entry name" value="INTRAFLAGELLAR TRANSPORT PROTEIN 25 HOMOLOG"/>
    <property type="match status" value="1"/>
</dbReference>
<name>A0A7S4CZU6_9EUGL</name>
<dbReference type="InterPro" id="IPR008979">
    <property type="entry name" value="Galactose-bd-like_sf"/>
</dbReference>
<dbReference type="AlphaFoldDB" id="A0A7S4CZU6"/>
<dbReference type="GO" id="GO:0042073">
    <property type="term" value="P:intraciliary transport"/>
    <property type="evidence" value="ECO:0007669"/>
    <property type="project" value="InterPro"/>
</dbReference>
<sequence length="140" mass="15601">MPSTVKTEVLYQTANDARHPATNMIDGDEKTFWITTGMYPHEVLLGFKGATATVTKIRTWSYHIKKLTVEKCTEAQPTKFEKIVETELSDKAGAMQIESFTINSTMGPDVKYLKIHVASGWEDFSSIHSIIVEGDTVEAS</sequence>
<dbReference type="GO" id="GO:0030992">
    <property type="term" value="C:intraciliary transport particle B"/>
    <property type="evidence" value="ECO:0007669"/>
    <property type="project" value="InterPro"/>
</dbReference>
<dbReference type="GO" id="GO:0005929">
    <property type="term" value="C:cilium"/>
    <property type="evidence" value="ECO:0007669"/>
    <property type="project" value="TreeGrafter"/>
</dbReference>
<dbReference type="PANTHER" id="PTHR33906:SF1">
    <property type="entry name" value="INTRAFLAGELLAR TRANSPORT PROTEIN 25 HOMOLOG"/>
    <property type="match status" value="1"/>
</dbReference>
<evidence type="ECO:0008006" key="2">
    <source>
        <dbReference type="Google" id="ProtNLM"/>
    </source>
</evidence>
<proteinExistence type="predicted"/>
<organism evidence="1">
    <name type="scientific">Eutreptiella gymnastica</name>
    <dbReference type="NCBI Taxonomy" id="73025"/>
    <lineage>
        <taxon>Eukaryota</taxon>
        <taxon>Discoba</taxon>
        <taxon>Euglenozoa</taxon>
        <taxon>Euglenida</taxon>
        <taxon>Spirocuta</taxon>
        <taxon>Euglenophyceae</taxon>
        <taxon>Eutreptiales</taxon>
        <taxon>Eutreptiaceae</taxon>
        <taxon>Eutreptiella</taxon>
    </lineage>
</organism>